<keyword evidence="1" id="KW-0472">Membrane</keyword>
<keyword evidence="1" id="KW-0812">Transmembrane</keyword>
<name>A0A1I1WVD8_9ACTN</name>
<keyword evidence="1" id="KW-1133">Transmembrane helix</keyword>
<proteinExistence type="predicted"/>
<organism evidence="2 3">
    <name type="scientific">Actinopolyspora alba</name>
    <dbReference type="NCBI Taxonomy" id="673379"/>
    <lineage>
        <taxon>Bacteria</taxon>
        <taxon>Bacillati</taxon>
        <taxon>Actinomycetota</taxon>
        <taxon>Actinomycetes</taxon>
        <taxon>Actinopolysporales</taxon>
        <taxon>Actinopolysporaceae</taxon>
        <taxon>Actinopolyspora</taxon>
        <taxon>Actinopolyspora alba group</taxon>
    </lineage>
</organism>
<protein>
    <submittedName>
        <fullName evidence="2">Uncharacterized protein</fullName>
    </submittedName>
</protein>
<evidence type="ECO:0000313" key="2">
    <source>
        <dbReference type="EMBL" id="SFD99097.1"/>
    </source>
</evidence>
<keyword evidence="3" id="KW-1185">Reference proteome</keyword>
<sequence>MSGRRLARGIYRDLISGVVLALLTASCWWVWMAWDNGYHTDPATGATSGPYQAWQVIGCVVCLIGLGVLATVRLPWWLVLAVMPLSFTAAWSWTAAGTDGTGLWGVGAVLVFTGMLAGTGLVTGLTTLVRSSGKRAGKPPSGR</sequence>
<reference evidence="3" key="1">
    <citation type="submission" date="2016-10" db="EMBL/GenBank/DDBJ databases">
        <authorList>
            <person name="Varghese N."/>
            <person name="Submissions S."/>
        </authorList>
    </citation>
    <scope>NUCLEOTIDE SEQUENCE [LARGE SCALE GENOMIC DNA]</scope>
    <source>
        <strain evidence="3">DSM 45004</strain>
    </source>
</reference>
<evidence type="ECO:0000313" key="3">
    <source>
        <dbReference type="Proteomes" id="UP000198716"/>
    </source>
</evidence>
<dbReference type="RefSeq" id="WP_092926575.1">
    <property type="nucleotide sequence ID" value="NZ_FOMZ01000006.1"/>
</dbReference>
<dbReference type="Proteomes" id="UP000198716">
    <property type="component" value="Unassembled WGS sequence"/>
</dbReference>
<feature type="transmembrane region" description="Helical" evidence="1">
    <location>
        <begin position="12"/>
        <end position="31"/>
    </location>
</feature>
<evidence type="ECO:0000256" key="1">
    <source>
        <dbReference type="SAM" id="Phobius"/>
    </source>
</evidence>
<dbReference type="EMBL" id="FOMZ01000006">
    <property type="protein sequence ID" value="SFD99097.1"/>
    <property type="molecule type" value="Genomic_DNA"/>
</dbReference>
<accession>A0A1I1WVD8</accession>
<feature type="transmembrane region" description="Helical" evidence="1">
    <location>
        <begin position="76"/>
        <end position="96"/>
    </location>
</feature>
<dbReference type="AlphaFoldDB" id="A0A1I1WVD8"/>
<gene>
    <name evidence="2" type="ORF">SAMN04487819_106137</name>
</gene>
<dbReference type="PROSITE" id="PS51257">
    <property type="entry name" value="PROKAR_LIPOPROTEIN"/>
    <property type="match status" value="1"/>
</dbReference>
<feature type="transmembrane region" description="Helical" evidence="1">
    <location>
        <begin position="51"/>
        <end position="69"/>
    </location>
</feature>
<feature type="transmembrane region" description="Helical" evidence="1">
    <location>
        <begin position="102"/>
        <end position="129"/>
    </location>
</feature>